<accession>A0AAV6JR49</accession>
<dbReference type="Gene3D" id="3.10.450.10">
    <property type="match status" value="2"/>
</dbReference>
<dbReference type="NCBIfam" id="TIGR01638">
    <property type="entry name" value="Atha_cystat_rel"/>
    <property type="match status" value="1"/>
</dbReference>
<dbReference type="SUPFAM" id="SSF54403">
    <property type="entry name" value="Cystatin/monellin"/>
    <property type="match status" value="2"/>
</dbReference>
<feature type="compositionally biased region" description="Basic and acidic residues" evidence="3">
    <location>
        <begin position="20"/>
        <end position="37"/>
    </location>
</feature>
<keyword evidence="1" id="KW-0646">Protease inhibitor</keyword>
<name>A0AAV6JR49_9ERIC</name>
<evidence type="ECO:0000313" key="6">
    <source>
        <dbReference type="Proteomes" id="UP000823749"/>
    </source>
</evidence>
<dbReference type="InterPro" id="IPR006462">
    <property type="entry name" value="MS5"/>
</dbReference>
<evidence type="ECO:0000256" key="3">
    <source>
        <dbReference type="SAM" id="MobiDB-lite"/>
    </source>
</evidence>
<dbReference type="PANTHER" id="PTHR31260:SF61">
    <property type="entry name" value="MULTICYSTATIN-LIKE ISOFORM X1"/>
    <property type="match status" value="1"/>
</dbReference>
<feature type="region of interest" description="Disordered" evidence="3">
    <location>
        <begin position="359"/>
        <end position="378"/>
    </location>
</feature>
<dbReference type="PANTHER" id="PTHR31260">
    <property type="entry name" value="CYSTATIN/MONELLIN SUPERFAMILY PROTEIN"/>
    <property type="match status" value="1"/>
</dbReference>
<organism evidence="5 6">
    <name type="scientific">Rhododendron griersonianum</name>
    <dbReference type="NCBI Taxonomy" id="479676"/>
    <lineage>
        <taxon>Eukaryota</taxon>
        <taxon>Viridiplantae</taxon>
        <taxon>Streptophyta</taxon>
        <taxon>Embryophyta</taxon>
        <taxon>Tracheophyta</taxon>
        <taxon>Spermatophyta</taxon>
        <taxon>Magnoliopsida</taxon>
        <taxon>eudicotyledons</taxon>
        <taxon>Gunneridae</taxon>
        <taxon>Pentapetalae</taxon>
        <taxon>asterids</taxon>
        <taxon>Ericales</taxon>
        <taxon>Ericaceae</taxon>
        <taxon>Ericoideae</taxon>
        <taxon>Rhodoreae</taxon>
        <taxon>Rhododendron</taxon>
    </lineage>
</organism>
<dbReference type="InterPro" id="IPR046350">
    <property type="entry name" value="Cystatin_sf"/>
</dbReference>
<evidence type="ECO:0000313" key="5">
    <source>
        <dbReference type="EMBL" id="KAG5543293.1"/>
    </source>
</evidence>
<reference evidence="5 6" key="1">
    <citation type="submission" date="2020-08" db="EMBL/GenBank/DDBJ databases">
        <title>Plant Genome Project.</title>
        <authorList>
            <person name="Zhang R.-G."/>
        </authorList>
    </citation>
    <scope>NUCLEOTIDE SEQUENCE [LARGE SCALE GENOMIC DNA]</scope>
    <source>
        <strain evidence="5">WSP0</strain>
        <tissue evidence="5">Leaf</tissue>
    </source>
</reference>
<feature type="compositionally biased region" description="Low complexity" evidence="3">
    <location>
        <begin position="1"/>
        <end position="19"/>
    </location>
</feature>
<proteinExistence type="predicted"/>
<dbReference type="InterPro" id="IPR000010">
    <property type="entry name" value="Cystatin_dom"/>
</dbReference>
<sequence length="378" mass="42764">MATPISVTTPSPTQSSTAISERRRRDDDPIIHPERPGKPVCSIYKHHGRCNFELHEPKKRKRGEKKPRLNLRGFTFEQKQAHFKRVKETDGFHVGYVPLGSRLGGMICPVPLSQCGSGKNNLAKLAIKGYNEEYGTTYKFVKLIRVNSSAVGGVLNFITFQAKDGKPGSRPQNFQTRVYQCIEKTEVQFCRLEQKKSTLPEGSLLESLDFEYGKILGKHRSSRTSSSFSMVWFSLEVHVMRICRLQKQKAGSRDGEGFHVGYVPLGSRRGGIIYPVPLSQCSSIPKNLAKLAIKGYNEEHATTYKFVKLIRVNMKSVGGIVYYITFQAKDMKPGSRPQNFQTRVFESMRETEVHLCRLEQKKSMLPKGPGETSQQQDQ</sequence>
<evidence type="ECO:0000259" key="4">
    <source>
        <dbReference type="Pfam" id="PF00031"/>
    </source>
</evidence>
<evidence type="ECO:0000256" key="1">
    <source>
        <dbReference type="ARBA" id="ARBA00022690"/>
    </source>
</evidence>
<dbReference type="EMBL" id="JACTNZ010000006">
    <property type="protein sequence ID" value="KAG5543293.1"/>
    <property type="molecule type" value="Genomic_DNA"/>
</dbReference>
<dbReference type="InterPro" id="IPR006525">
    <property type="entry name" value="Cystatin-related_pln"/>
</dbReference>
<evidence type="ECO:0000256" key="2">
    <source>
        <dbReference type="ARBA" id="ARBA00022704"/>
    </source>
</evidence>
<feature type="domain" description="Cystatin" evidence="4">
    <location>
        <begin position="121"/>
        <end position="194"/>
    </location>
</feature>
<feature type="region of interest" description="Disordered" evidence="3">
    <location>
        <begin position="1"/>
        <end position="38"/>
    </location>
</feature>
<dbReference type="GO" id="GO:0004869">
    <property type="term" value="F:cysteine-type endopeptidase inhibitor activity"/>
    <property type="evidence" value="ECO:0007669"/>
    <property type="project" value="UniProtKB-KW"/>
</dbReference>
<feature type="domain" description="Cystatin" evidence="4">
    <location>
        <begin position="286"/>
        <end position="357"/>
    </location>
</feature>
<dbReference type="AlphaFoldDB" id="A0AAV6JR49"/>
<dbReference type="Pfam" id="PF00031">
    <property type="entry name" value="Cystatin"/>
    <property type="match status" value="2"/>
</dbReference>
<protein>
    <recommendedName>
        <fullName evidence="4">Cystatin domain-containing protein</fullName>
    </recommendedName>
</protein>
<dbReference type="Proteomes" id="UP000823749">
    <property type="component" value="Chromosome 6"/>
</dbReference>
<keyword evidence="6" id="KW-1185">Reference proteome</keyword>
<keyword evidence="2" id="KW-0789">Thiol protease inhibitor</keyword>
<gene>
    <name evidence="5" type="ORF">RHGRI_016134</name>
</gene>
<dbReference type="CDD" id="cd00042">
    <property type="entry name" value="CY"/>
    <property type="match status" value="2"/>
</dbReference>
<comment type="caution">
    <text evidence="5">The sequence shown here is derived from an EMBL/GenBank/DDBJ whole genome shotgun (WGS) entry which is preliminary data.</text>
</comment>